<dbReference type="SUPFAM" id="SSF53383">
    <property type="entry name" value="PLP-dependent transferases"/>
    <property type="match status" value="1"/>
</dbReference>
<protein>
    <submittedName>
        <fullName evidence="8">Aminotransferase ALD1 homolog</fullName>
    </submittedName>
</protein>
<dbReference type="Gene3D" id="3.40.640.10">
    <property type="entry name" value="Type I PLP-dependent aspartate aminotransferase-like (Major domain)"/>
    <property type="match status" value="1"/>
</dbReference>
<keyword evidence="2 8" id="KW-0032">Aminotransferase</keyword>
<gene>
    <name evidence="8" type="primary">LOC105041657</name>
</gene>
<accession>A0A8N4ID17</accession>
<dbReference type="InterPro" id="IPR019942">
    <property type="entry name" value="DapL/ALD1"/>
</dbReference>
<dbReference type="PANTHER" id="PTHR43144">
    <property type="entry name" value="AMINOTRANSFERASE"/>
    <property type="match status" value="1"/>
</dbReference>
<evidence type="ECO:0000256" key="2">
    <source>
        <dbReference type="ARBA" id="ARBA00022576"/>
    </source>
</evidence>
<dbReference type="OrthoDB" id="7042322at2759"/>
<dbReference type="InterPro" id="IPR015424">
    <property type="entry name" value="PyrdxlP-dep_Trfase"/>
</dbReference>
<dbReference type="CDD" id="cd00609">
    <property type="entry name" value="AAT_like"/>
    <property type="match status" value="1"/>
</dbReference>
<evidence type="ECO:0000256" key="5">
    <source>
        <dbReference type="ARBA" id="ARBA00061511"/>
    </source>
</evidence>
<dbReference type="KEGG" id="egu:105041657"/>
<keyword evidence="3" id="KW-0808">Transferase</keyword>
<dbReference type="GO" id="GO:0008483">
    <property type="term" value="F:transaminase activity"/>
    <property type="evidence" value="ECO:0007669"/>
    <property type="project" value="UniProtKB-KW"/>
</dbReference>
<dbReference type="InterPro" id="IPR015422">
    <property type="entry name" value="PyrdxlP-dep_Trfase_small"/>
</dbReference>
<comment type="cofactor">
    <cofactor evidence="1">
        <name>pyridoxal 5'-phosphate</name>
        <dbReference type="ChEBI" id="CHEBI:597326"/>
    </cofactor>
</comment>
<proteinExistence type="inferred from homology"/>
<dbReference type="AlphaFoldDB" id="A0A8N4ID17"/>
<dbReference type="Proteomes" id="UP000504607">
    <property type="component" value="Chromosome 3"/>
</dbReference>
<reference evidence="8" key="1">
    <citation type="submission" date="2025-08" db="UniProtKB">
        <authorList>
            <consortium name="RefSeq"/>
        </authorList>
    </citation>
    <scope>IDENTIFICATION</scope>
</reference>
<keyword evidence="7" id="KW-1185">Reference proteome</keyword>
<sequence length="397" mass="44012">MQKLRNSYLFPEIGMRQEAHMEKYPDAKVISLGIGDTTEPIPNIITSAMAEYSLALSSYEGYTGYGPEQGNKPLRKAIAETIYADMGVKESEVFVSDGTQCDISRIQLLLGSDVTIAVQDPTFPAYVDSSIIMGQTGEYIESNGKYEGVEYMRCTPENLFFPDFSRIPRTDVIFFCSPNNPTGHAASREQLQQLVEVARRNGSIIVYDSVYAAYISDDSPRSIYEIPGSKEVAIEIASLSKFAGFTGVRLGWTVVPEELQYSDGFPVGKDFDRIMCTCFNGASNIAQAGGLACLSEQGYKAIQEVVNVYKENARILRDTFSSMDLEVYGGTNSPYIWVHFPGRRSWDVFEEILERTHVITIPGCGFGPGGEGFIRLSSFNHKECILEASERLRGLFA</sequence>
<dbReference type="InterPro" id="IPR004839">
    <property type="entry name" value="Aminotransferase_I/II_large"/>
</dbReference>
<evidence type="ECO:0000313" key="8">
    <source>
        <dbReference type="RefSeq" id="XP_029119640.1"/>
    </source>
</evidence>
<dbReference type="InterPro" id="IPR015421">
    <property type="entry name" value="PyrdxlP-dep_Trfase_major"/>
</dbReference>
<organism evidence="7 8">
    <name type="scientific">Elaeis guineensis var. tenera</name>
    <name type="common">Oil palm</name>
    <dbReference type="NCBI Taxonomy" id="51953"/>
    <lineage>
        <taxon>Eukaryota</taxon>
        <taxon>Viridiplantae</taxon>
        <taxon>Streptophyta</taxon>
        <taxon>Embryophyta</taxon>
        <taxon>Tracheophyta</taxon>
        <taxon>Spermatophyta</taxon>
        <taxon>Magnoliopsida</taxon>
        <taxon>Liliopsida</taxon>
        <taxon>Arecaceae</taxon>
        <taxon>Arecoideae</taxon>
        <taxon>Cocoseae</taxon>
        <taxon>Elaeidinae</taxon>
        <taxon>Elaeis</taxon>
    </lineage>
</organism>
<evidence type="ECO:0000256" key="3">
    <source>
        <dbReference type="ARBA" id="ARBA00022679"/>
    </source>
</evidence>
<evidence type="ECO:0000256" key="4">
    <source>
        <dbReference type="ARBA" id="ARBA00022898"/>
    </source>
</evidence>
<dbReference type="Gene3D" id="3.90.1150.10">
    <property type="entry name" value="Aspartate Aminotransferase, domain 1"/>
    <property type="match status" value="1"/>
</dbReference>
<dbReference type="GO" id="GO:0030170">
    <property type="term" value="F:pyridoxal phosphate binding"/>
    <property type="evidence" value="ECO:0007669"/>
    <property type="project" value="InterPro"/>
</dbReference>
<keyword evidence="4" id="KW-0663">Pyridoxal phosphate</keyword>
<evidence type="ECO:0000259" key="6">
    <source>
        <dbReference type="Pfam" id="PF00155"/>
    </source>
</evidence>
<dbReference type="FunFam" id="3.40.640.10:FF:000099">
    <property type="entry name" value="LL-diaminopimelate aminotransferase, chloroplastic"/>
    <property type="match status" value="1"/>
</dbReference>
<dbReference type="NCBIfam" id="TIGR03542">
    <property type="entry name" value="DAPAT_plant"/>
    <property type="match status" value="1"/>
</dbReference>
<evidence type="ECO:0000256" key="1">
    <source>
        <dbReference type="ARBA" id="ARBA00001933"/>
    </source>
</evidence>
<dbReference type="RefSeq" id="XP_029119640.1">
    <property type="nucleotide sequence ID" value="XM_029263807.1"/>
</dbReference>
<dbReference type="Pfam" id="PF00155">
    <property type="entry name" value="Aminotran_1_2"/>
    <property type="match status" value="1"/>
</dbReference>
<feature type="domain" description="Aminotransferase class I/classII large" evidence="6">
    <location>
        <begin position="28"/>
        <end position="378"/>
    </location>
</feature>
<evidence type="ECO:0000313" key="7">
    <source>
        <dbReference type="Proteomes" id="UP000504607"/>
    </source>
</evidence>
<name>A0A8N4ID17_ELAGV</name>
<dbReference type="GO" id="GO:0009862">
    <property type="term" value="P:systemic acquired resistance, salicylic acid mediated signaling pathway"/>
    <property type="evidence" value="ECO:0007669"/>
    <property type="project" value="UniProtKB-ARBA"/>
</dbReference>
<comment type="similarity">
    <text evidence="5">Belongs to the class-I pyridoxal-phosphate-dependent aminotransferase family. LL-diaminopimelate aminotransferase subfamily.</text>
</comment>